<protein>
    <submittedName>
        <fullName evidence="2">Uncharacterized protein</fullName>
    </submittedName>
</protein>
<evidence type="ECO:0000313" key="2">
    <source>
        <dbReference type="EMBL" id="OAN51512.1"/>
    </source>
</evidence>
<feature type="region of interest" description="Disordered" evidence="1">
    <location>
        <begin position="172"/>
        <end position="191"/>
    </location>
</feature>
<evidence type="ECO:0000256" key="1">
    <source>
        <dbReference type="SAM" id="MobiDB-lite"/>
    </source>
</evidence>
<feature type="region of interest" description="Disordered" evidence="1">
    <location>
        <begin position="108"/>
        <end position="135"/>
    </location>
</feature>
<dbReference type="EMBL" id="LWQU01000130">
    <property type="protein sequence ID" value="OAN51512.1"/>
    <property type="molecule type" value="Genomic_DNA"/>
</dbReference>
<comment type="caution">
    <text evidence="2">The sequence shown here is derived from an EMBL/GenBank/DDBJ whole genome shotgun (WGS) entry which is preliminary data.</text>
</comment>
<name>A0A178MTG5_9PROT</name>
<sequence length="231" mass="25407">MIAGPAWACGGGPKDLGHGHAIRPLLVTNTATGERWLRWYVDGSLHAGESGFFRLPPFEPGDRWDSAGQGGDAIAGWSAQPFTDGRLTITVQGRTEGDTKIPVRYVPKRGEPQDVPVSVTVKPPEPPPTLTVEGPTFTGSVAEYRTFQIRLKIPLPEGYRWEVAEAQHLPYGGEGKWLPSRPPEPRDGDGLFWASAQGQRTRIVFIQKRDGWQLFPDTVTLELDVMPTPKC</sequence>
<reference evidence="2 3" key="1">
    <citation type="submission" date="2016-04" db="EMBL/GenBank/DDBJ databases">
        <title>Draft genome sequence of freshwater magnetotactic bacteria Magnetospirillum marisnigri SP-1 and Magnetospirillum moscoviense BB-1.</title>
        <authorList>
            <person name="Koziaeva V."/>
            <person name="Dziuba M.V."/>
            <person name="Ivanov T.M."/>
            <person name="Kuznetsov B."/>
            <person name="Grouzdev D.S."/>
        </authorList>
    </citation>
    <scope>NUCLEOTIDE SEQUENCE [LARGE SCALE GENOMIC DNA]</scope>
    <source>
        <strain evidence="2 3">BB-1</strain>
    </source>
</reference>
<organism evidence="2 3">
    <name type="scientific">Magnetospirillum moscoviense</name>
    <dbReference type="NCBI Taxonomy" id="1437059"/>
    <lineage>
        <taxon>Bacteria</taxon>
        <taxon>Pseudomonadati</taxon>
        <taxon>Pseudomonadota</taxon>
        <taxon>Alphaproteobacteria</taxon>
        <taxon>Rhodospirillales</taxon>
        <taxon>Rhodospirillaceae</taxon>
        <taxon>Magnetospirillum</taxon>
    </lineage>
</organism>
<evidence type="ECO:0000313" key="3">
    <source>
        <dbReference type="Proteomes" id="UP000078543"/>
    </source>
</evidence>
<dbReference type="Proteomes" id="UP000078543">
    <property type="component" value="Unassembled WGS sequence"/>
</dbReference>
<keyword evidence="3" id="KW-1185">Reference proteome</keyword>
<accession>A0A178MTG5</accession>
<proteinExistence type="predicted"/>
<gene>
    <name evidence="2" type="ORF">A6A05_01225</name>
</gene>
<dbReference type="AlphaFoldDB" id="A0A178MTG5"/>
<dbReference type="STRING" id="1437059.A6A05_01225"/>